<sequence length="80" mass="8755">LDGEPPAARAYPVPYPAERRGQRRGGRHIIVQRIKIVASESGPLLLIVQIGRVSPDTLLVLLSAHLYDRCPTPLHAPAPF</sequence>
<dbReference type="EMBL" id="SEKV01000461">
    <property type="protein sequence ID" value="TFY56992.1"/>
    <property type="molecule type" value="Genomic_DNA"/>
</dbReference>
<feature type="non-terminal residue" evidence="2">
    <location>
        <position position="1"/>
    </location>
</feature>
<proteinExistence type="predicted"/>
<comment type="caution">
    <text evidence="2">The sequence shown here is derived from an EMBL/GenBank/DDBJ whole genome shotgun (WGS) entry which is preliminary data.</text>
</comment>
<protein>
    <submittedName>
        <fullName evidence="2">Uncharacterized protein</fullName>
    </submittedName>
</protein>
<organism evidence="2 3">
    <name type="scientific">Rhodofomes roseus</name>
    <dbReference type="NCBI Taxonomy" id="34475"/>
    <lineage>
        <taxon>Eukaryota</taxon>
        <taxon>Fungi</taxon>
        <taxon>Dikarya</taxon>
        <taxon>Basidiomycota</taxon>
        <taxon>Agaricomycotina</taxon>
        <taxon>Agaricomycetes</taxon>
        <taxon>Polyporales</taxon>
        <taxon>Rhodofomes</taxon>
    </lineage>
</organism>
<evidence type="ECO:0000256" key="1">
    <source>
        <dbReference type="SAM" id="MobiDB-lite"/>
    </source>
</evidence>
<feature type="compositionally biased region" description="Low complexity" evidence="1">
    <location>
        <begin position="1"/>
        <end position="12"/>
    </location>
</feature>
<name>A0A4Y9Y4E3_9APHY</name>
<dbReference type="Proteomes" id="UP000298390">
    <property type="component" value="Unassembled WGS sequence"/>
</dbReference>
<evidence type="ECO:0000313" key="2">
    <source>
        <dbReference type="EMBL" id="TFY56992.1"/>
    </source>
</evidence>
<gene>
    <name evidence="2" type="ORF">EVJ58_g7296</name>
</gene>
<reference evidence="2 3" key="1">
    <citation type="submission" date="2019-01" db="EMBL/GenBank/DDBJ databases">
        <title>Genome sequencing of the rare red list fungi Fomitopsis rosea.</title>
        <authorList>
            <person name="Buettner E."/>
            <person name="Kellner H."/>
        </authorList>
    </citation>
    <scope>NUCLEOTIDE SEQUENCE [LARGE SCALE GENOMIC DNA]</scope>
    <source>
        <strain evidence="2 3">DSM 105464</strain>
    </source>
</reference>
<evidence type="ECO:0000313" key="3">
    <source>
        <dbReference type="Proteomes" id="UP000298390"/>
    </source>
</evidence>
<dbReference type="AlphaFoldDB" id="A0A4Y9Y4E3"/>
<accession>A0A4Y9Y4E3</accession>
<feature type="region of interest" description="Disordered" evidence="1">
    <location>
        <begin position="1"/>
        <end position="24"/>
    </location>
</feature>